<comment type="function">
    <text evidence="4">Binds as a heterodimer with protein bS6 to the central domain of the 16S rRNA, where it helps stabilize the platform of the 30S subunit.</text>
</comment>
<dbReference type="PANTHER" id="PTHR13479">
    <property type="entry name" value="30S RIBOSOMAL PROTEIN S18"/>
    <property type="match status" value="1"/>
</dbReference>
<evidence type="ECO:0000256" key="1">
    <source>
        <dbReference type="ARBA" id="ARBA00005589"/>
    </source>
</evidence>
<dbReference type="GO" id="GO:0022627">
    <property type="term" value="C:cytosolic small ribosomal subunit"/>
    <property type="evidence" value="ECO:0007669"/>
    <property type="project" value="TreeGrafter"/>
</dbReference>
<comment type="similarity">
    <text evidence="1 4 5">Belongs to the bacterial ribosomal protein bS18 family.</text>
</comment>
<comment type="caution">
    <text evidence="6">The sequence shown here is derived from an EMBL/GenBank/DDBJ whole genome shotgun (WGS) entry which is preliminary data.</text>
</comment>
<dbReference type="Gene3D" id="4.10.640.10">
    <property type="entry name" value="Ribosomal protein S18"/>
    <property type="match status" value="1"/>
</dbReference>
<dbReference type="EMBL" id="PFBW01000036">
    <property type="protein sequence ID" value="PIR77731.1"/>
    <property type="molecule type" value="Genomic_DNA"/>
</dbReference>
<keyword evidence="4" id="KW-0699">rRNA-binding</keyword>
<dbReference type="GO" id="GO:0070181">
    <property type="term" value="F:small ribosomal subunit rRNA binding"/>
    <property type="evidence" value="ECO:0007669"/>
    <property type="project" value="TreeGrafter"/>
</dbReference>
<protein>
    <recommendedName>
        <fullName evidence="4">Small ribosomal subunit protein bS18</fullName>
    </recommendedName>
</protein>
<dbReference type="AlphaFoldDB" id="A0A2M6P208"/>
<dbReference type="PRINTS" id="PR00974">
    <property type="entry name" value="RIBOSOMALS18"/>
</dbReference>
<dbReference type="Proteomes" id="UP000228528">
    <property type="component" value="Unassembled WGS sequence"/>
</dbReference>
<dbReference type="HAMAP" id="MF_00270">
    <property type="entry name" value="Ribosomal_bS18"/>
    <property type="match status" value="1"/>
</dbReference>
<evidence type="ECO:0000313" key="7">
    <source>
        <dbReference type="Proteomes" id="UP000228528"/>
    </source>
</evidence>
<dbReference type="NCBIfam" id="TIGR00165">
    <property type="entry name" value="S18"/>
    <property type="match status" value="1"/>
</dbReference>
<evidence type="ECO:0000256" key="5">
    <source>
        <dbReference type="RuleBase" id="RU003910"/>
    </source>
</evidence>
<comment type="subunit">
    <text evidence="4">Part of the 30S ribosomal subunit. Forms a tight heterodimer with protein bS6.</text>
</comment>
<evidence type="ECO:0000313" key="6">
    <source>
        <dbReference type="EMBL" id="PIR77731.1"/>
    </source>
</evidence>
<name>A0A2M6P208_9BACT</name>
<keyword evidence="2 4" id="KW-0689">Ribosomal protein</keyword>
<sequence length="72" mass="8367">MKRTKTTRPCHFCVHNETQVDWKDTKTLRRFLSSNLKIAARRRSGLCSKHQRNVARSIKQARIAGLLGFITK</sequence>
<accession>A0A2M6P208</accession>
<gene>
    <name evidence="4 6" type="primary">rpsR</name>
    <name evidence="6" type="ORF">COU30_00845</name>
</gene>
<evidence type="ECO:0000256" key="2">
    <source>
        <dbReference type="ARBA" id="ARBA00022980"/>
    </source>
</evidence>
<dbReference type="Pfam" id="PF01084">
    <property type="entry name" value="Ribosomal_S18"/>
    <property type="match status" value="1"/>
</dbReference>
<keyword evidence="3 4" id="KW-0687">Ribonucleoprotein</keyword>
<dbReference type="GO" id="GO:0006412">
    <property type="term" value="P:translation"/>
    <property type="evidence" value="ECO:0007669"/>
    <property type="project" value="UniProtKB-UniRule"/>
</dbReference>
<keyword evidence="4" id="KW-0694">RNA-binding</keyword>
<dbReference type="PANTHER" id="PTHR13479:SF40">
    <property type="entry name" value="SMALL RIBOSOMAL SUBUNIT PROTEIN BS18M"/>
    <property type="match status" value="1"/>
</dbReference>
<dbReference type="InterPro" id="IPR001648">
    <property type="entry name" value="Ribosomal_bS18"/>
</dbReference>
<reference evidence="7" key="1">
    <citation type="submission" date="2017-09" db="EMBL/GenBank/DDBJ databases">
        <title>Depth-based differentiation of microbial function through sediment-hosted aquifers and enrichment of novel symbionts in the deep terrestrial subsurface.</title>
        <authorList>
            <person name="Probst A.J."/>
            <person name="Ladd B."/>
            <person name="Jarett J.K."/>
            <person name="Geller-Mcgrath D.E."/>
            <person name="Sieber C.M.K."/>
            <person name="Emerson J.B."/>
            <person name="Anantharaman K."/>
            <person name="Thomas B.C."/>
            <person name="Malmstrom R."/>
            <person name="Stieglmeier M."/>
            <person name="Klingl A."/>
            <person name="Woyke T."/>
            <person name="Ryan C.M."/>
            <person name="Banfield J.F."/>
        </authorList>
    </citation>
    <scope>NUCLEOTIDE SEQUENCE [LARGE SCALE GENOMIC DNA]</scope>
</reference>
<proteinExistence type="inferred from homology"/>
<evidence type="ECO:0000256" key="4">
    <source>
        <dbReference type="HAMAP-Rule" id="MF_00270"/>
    </source>
</evidence>
<dbReference type="InterPro" id="IPR036870">
    <property type="entry name" value="Ribosomal_bS18_sf"/>
</dbReference>
<evidence type="ECO:0000256" key="3">
    <source>
        <dbReference type="ARBA" id="ARBA00023274"/>
    </source>
</evidence>
<dbReference type="GO" id="GO:0003735">
    <property type="term" value="F:structural constituent of ribosome"/>
    <property type="evidence" value="ECO:0007669"/>
    <property type="project" value="InterPro"/>
</dbReference>
<dbReference type="SUPFAM" id="SSF46911">
    <property type="entry name" value="Ribosomal protein S18"/>
    <property type="match status" value="1"/>
</dbReference>
<organism evidence="6 7">
    <name type="scientific">Candidatus Magasanikbacteria bacterium CG10_big_fil_rev_8_21_14_0_10_38_6</name>
    <dbReference type="NCBI Taxonomy" id="1974647"/>
    <lineage>
        <taxon>Bacteria</taxon>
        <taxon>Candidatus Magasanikiibacteriota</taxon>
    </lineage>
</organism>